<evidence type="ECO:0000256" key="2">
    <source>
        <dbReference type="HAMAP-Rule" id="MF_02214"/>
    </source>
</evidence>
<dbReference type="GO" id="GO:0140282">
    <property type="term" value="F:carbon-nitrogen ligase activity on lipid II"/>
    <property type="evidence" value="ECO:0007669"/>
    <property type="project" value="UniProtKB-UniRule"/>
</dbReference>
<evidence type="ECO:0000256" key="1">
    <source>
        <dbReference type="ARBA" id="ARBA00004752"/>
    </source>
</evidence>
<protein>
    <recommendedName>
        <fullName evidence="2">Lipid II isoglutaminyl synthase (glutamine-hydrolyzing) subunit MurT</fullName>
        <ecNumber evidence="2">6.3.5.13</ecNumber>
    </recommendedName>
</protein>
<keyword evidence="2" id="KW-0862">Zinc</keyword>
<feature type="domain" description="Mur ligase central" evidence="3">
    <location>
        <begin position="54"/>
        <end position="205"/>
    </location>
</feature>
<name>A0A133Y4A1_9LACT</name>
<comment type="pathway">
    <text evidence="1 2">Cell wall biogenesis; peptidoglycan biosynthesis.</text>
</comment>
<dbReference type="GO" id="GO:0008270">
    <property type="term" value="F:zinc ion binding"/>
    <property type="evidence" value="ECO:0007669"/>
    <property type="project" value="UniProtKB-UniRule"/>
</dbReference>
<comment type="similarity">
    <text evidence="2">Belongs to the MurCDEF family. MurT subfamily.</text>
</comment>
<evidence type="ECO:0000259" key="4">
    <source>
        <dbReference type="Pfam" id="PF08353"/>
    </source>
</evidence>
<comment type="subunit">
    <text evidence="2">Forms a heterodimer with GatD.</text>
</comment>
<feature type="binding site" evidence="2">
    <location>
        <position position="229"/>
    </location>
    <ligand>
        <name>Zn(2+)</name>
        <dbReference type="ChEBI" id="CHEBI:29105"/>
    </ligand>
</feature>
<feature type="binding site" evidence="2">
    <location>
        <position position="207"/>
    </location>
    <ligand>
        <name>Zn(2+)</name>
        <dbReference type="ChEBI" id="CHEBI:29105"/>
    </ligand>
</feature>
<dbReference type="Gene3D" id="3.40.1190.10">
    <property type="entry name" value="Mur-like, catalytic domain"/>
    <property type="match status" value="1"/>
</dbReference>
<feature type="domain" description="Lipid II isoglutaminyl synthase (glutamine-hydrolyzing) subunit MurT C-terminal" evidence="4">
    <location>
        <begin position="321"/>
        <end position="432"/>
    </location>
</feature>
<comment type="catalytic activity">
    <reaction evidence="2">
        <text>beta-D-GlcNAc-(1-&gt;4)-Mur2Ac(oyl-L-Ala-gamma-D-O-P-Glu-L-Lys-D-Ala-D-Ala)-di-trans,octa-cis-undecaprenyl diphosphate + NH4(+) = beta-D-GlcNAc-(1-&gt;4)-Mur2Ac(oyl-L-Ala-D-isoglutaminyl-L-Lys-D-Ala-D-Ala)-di-trans,octa-cis-undecaprenyl diphosphate + phosphate + H(+)</text>
        <dbReference type="Rhea" id="RHEA:57932"/>
        <dbReference type="ChEBI" id="CHEBI:15378"/>
        <dbReference type="ChEBI" id="CHEBI:28938"/>
        <dbReference type="ChEBI" id="CHEBI:43474"/>
        <dbReference type="ChEBI" id="CHEBI:62233"/>
        <dbReference type="ChEBI" id="CHEBI:143132"/>
    </reaction>
</comment>
<gene>
    <name evidence="2" type="primary">murT</name>
    <name evidence="5" type="ORF">HMPREF3187_00210</name>
</gene>
<accession>A0A133Y4A1</accession>
<keyword evidence="2" id="KW-0479">Metal-binding</keyword>
<sequence>MTMRAQVTKGIARTVQKALKRWTSGGTSFPGKLAKTLDPEILKTLAKDYRVVIITGTNGKTVTTGLTVNILRQRYAHVLTNDTGSNMEQGIISTFLQAESDKKEDKIAVLEVDEASVRHVTRYIQPEVILTTNLFRDQMDRFGEIYTTFDYILEGADQVPDTLLMMNGDAPIFSSRAYQHKVSYFGFRNEDKTKDLMAHYNTDGVLCPNCQHILHYHAITYSNLGDYFCPNCSFKRPELSYEVERVDELTTESASFTIEGHTYTIPVAGVYNIYNALAAYSLAKYFGLSQEEIQEGLGQAKRIFGRQEKLTLADKDVRINLIKNPVGFNQIVSLLALDSEDFSLVILLNDRSADGEDISWIWDGLFEDLVHLSQLRAVTIGGLRRLDLFTRVKVAGYPKEAIHVVENYPETLEAIKNMPTQKVYVLATYTAMLGIRRELSDQGLVKERMKS</sequence>
<feature type="active site" evidence="2">
    <location>
        <position position="357"/>
    </location>
</feature>
<dbReference type="RefSeq" id="WP_060936378.1">
    <property type="nucleotide sequence ID" value="NZ_KQ959290.1"/>
</dbReference>
<dbReference type="OrthoDB" id="9803907at2"/>
<dbReference type="GO" id="GO:0016881">
    <property type="term" value="F:acid-amino acid ligase activity"/>
    <property type="evidence" value="ECO:0007669"/>
    <property type="project" value="InterPro"/>
</dbReference>
<dbReference type="GO" id="GO:0009252">
    <property type="term" value="P:peptidoglycan biosynthetic process"/>
    <property type="evidence" value="ECO:0007669"/>
    <property type="project" value="UniProtKB-UniRule"/>
</dbReference>
<dbReference type="Proteomes" id="UP000070422">
    <property type="component" value="Unassembled WGS sequence"/>
</dbReference>
<dbReference type="HAMAP" id="MF_02214">
    <property type="entry name" value="Lipid_II_synth_MurT"/>
    <property type="match status" value="1"/>
</dbReference>
<keyword evidence="2" id="KW-0961">Cell wall biogenesis/degradation</keyword>
<keyword evidence="2" id="KW-0133">Cell shape</keyword>
<feature type="binding site" evidence="2">
    <location>
        <position position="232"/>
    </location>
    <ligand>
        <name>Zn(2+)</name>
        <dbReference type="ChEBI" id="CHEBI:29105"/>
    </ligand>
</feature>
<reference evidence="5 6" key="1">
    <citation type="submission" date="2016-01" db="EMBL/GenBank/DDBJ databases">
        <authorList>
            <person name="Oliw E.H."/>
        </authorList>
    </citation>
    <scope>NUCLEOTIDE SEQUENCE [LARGE SCALE GENOMIC DNA]</scope>
    <source>
        <strain evidence="5 6">KA00635</strain>
    </source>
</reference>
<dbReference type="GO" id="GO:0071555">
    <property type="term" value="P:cell wall organization"/>
    <property type="evidence" value="ECO:0007669"/>
    <property type="project" value="UniProtKB-KW"/>
</dbReference>
<dbReference type="GO" id="GO:0005524">
    <property type="term" value="F:ATP binding"/>
    <property type="evidence" value="ECO:0007669"/>
    <property type="project" value="UniProtKB-UniRule"/>
</dbReference>
<comment type="caution">
    <text evidence="5">The sequence shown here is derived from an EMBL/GenBank/DDBJ whole genome shotgun (WGS) entry which is preliminary data.</text>
</comment>
<dbReference type="PANTHER" id="PTHR23135:SF7">
    <property type="entry name" value="LIPID II ISOGLUTAMINYL SYNTHASE (GLUTAMINE-HYDROLYZING) SUBUNIT MURT"/>
    <property type="match status" value="1"/>
</dbReference>
<dbReference type="AlphaFoldDB" id="A0A133Y4A1"/>
<keyword evidence="2" id="KW-0067">ATP-binding</keyword>
<dbReference type="InterPro" id="IPR013564">
    <property type="entry name" value="MurT_C"/>
</dbReference>
<dbReference type="SUPFAM" id="SSF53623">
    <property type="entry name" value="MurD-like peptide ligases, catalytic domain"/>
    <property type="match status" value="1"/>
</dbReference>
<proteinExistence type="inferred from homology"/>
<evidence type="ECO:0000313" key="6">
    <source>
        <dbReference type="Proteomes" id="UP000070422"/>
    </source>
</evidence>
<dbReference type="InterPro" id="IPR013221">
    <property type="entry name" value="Mur_ligase_cen"/>
</dbReference>
<dbReference type="Pfam" id="PF08353">
    <property type="entry name" value="MurT_C"/>
    <property type="match status" value="1"/>
</dbReference>
<dbReference type="UniPathway" id="UPA00219"/>
<dbReference type="PANTHER" id="PTHR23135">
    <property type="entry name" value="MUR LIGASE FAMILY MEMBER"/>
    <property type="match status" value="1"/>
</dbReference>
<keyword evidence="2" id="KW-0573">Peptidoglycan synthesis</keyword>
<dbReference type="GO" id="GO:0008360">
    <property type="term" value="P:regulation of cell shape"/>
    <property type="evidence" value="ECO:0007669"/>
    <property type="project" value="UniProtKB-KW"/>
</dbReference>
<dbReference type="STRING" id="87541.AWM71_05485"/>
<evidence type="ECO:0000259" key="3">
    <source>
        <dbReference type="Pfam" id="PF08245"/>
    </source>
</evidence>
<dbReference type="PATRIC" id="fig|87541.4.peg.209"/>
<keyword evidence="2" id="KW-0547">Nucleotide-binding</keyword>
<dbReference type="InterPro" id="IPR036565">
    <property type="entry name" value="Mur-like_cat_sf"/>
</dbReference>
<dbReference type="InterPro" id="IPR043703">
    <property type="entry name" value="Lipid_II_synth_MurT"/>
</dbReference>
<dbReference type="EMBL" id="LSCQ01000013">
    <property type="protein sequence ID" value="KXB38049.1"/>
    <property type="molecule type" value="Genomic_DNA"/>
</dbReference>
<evidence type="ECO:0000313" key="5">
    <source>
        <dbReference type="EMBL" id="KXB38049.1"/>
    </source>
</evidence>
<dbReference type="Pfam" id="PF08245">
    <property type="entry name" value="Mur_ligase_M"/>
    <property type="match status" value="1"/>
</dbReference>
<comment type="function">
    <text evidence="2">The lipid II isoglutaminyl synthase complex catalyzes the formation of alpha-D-isoglutamine in the cell wall lipid II stem peptide. The MurT subunit catalyzes the ATP-dependent amidation of D-glutamate residue of lipid II, converting it to an isoglutamine residue.</text>
</comment>
<comment type="catalytic activity">
    <reaction evidence="2">
        <text>beta-D-GlcNAc-(1-&gt;4)-Mur2Ac(oyl-L-Ala-gamma-D-Glu-L-Lys-D-Ala-D-Ala)-di-trans,octa-cis-undecaprenyl diphosphate + ATP = beta-D-GlcNAc-(1-&gt;4)-Mur2Ac(oyl-L-Ala-gamma-D-O-P-Glu-L-Lys-D-Ala-D-Ala)-di-trans,octa-cis-undecaprenyl diphosphate + ADP</text>
        <dbReference type="Rhea" id="RHEA:59488"/>
        <dbReference type="ChEBI" id="CHEBI:30616"/>
        <dbReference type="ChEBI" id="CHEBI:60033"/>
        <dbReference type="ChEBI" id="CHEBI:143132"/>
        <dbReference type="ChEBI" id="CHEBI:456216"/>
    </reaction>
</comment>
<comment type="catalytic activity">
    <reaction evidence="2">
        <text>beta-D-GlcNAc-(1-&gt;4)-Mur2Ac(oyl-L-Ala-gamma-D-Glu-L-Lys-D-Ala-D-Ala)-di-trans,octa-cis-undecaprenyl diphosphate + L-glutamine + ATP + H2O = beta-D-GlcNAc-(1-&gt;4)-Mur2Ac(oyl-L-Ala-D-isoglutaminyl-L-Lys-D-Ala-D-Ala)-di-trans,octa-cis-undecaprenyl diphosphate + L-glutamate + ADP + phosphate + H(+)</text>
        <dbReference type="Rhea" id="RHEA:57928"/>
        <dbReference type="ChEBI" id="CHEBI:15377"/>
        <dbReference type="ChEBI" id="CHEBI:15378"/>
        <dbReference type="ChEBI" id="CHEBI:29985"/>
        <dbReference type="ChEBI" id="CHEBI:30616"/>
        <dbReference type="ChEBI" id="CHEBI:43474"/>
        <dbReference type="ChEBI" id="CHEBI:58359"/>
        <dbReference type="ChEBI" id="CHEBI:60033"/>
        <dbReference type="ChEBI" id="CHEBI:62233"/>
        <dbReference type="ChEBI" id="CHEBI:456216"/>
        <dbReference type="EC" id="6.3.5.13"/>
    </reaction>
</comment>
<keyword evidence="2 5" id="KW-0436">Ligase</keyword>
<dbReference type="EC" id="6.3.5.13" evidence="2"/>
<organism evidence="5 6">
    <name type="scientific">Aerococcus christensenii</name>
    <dbReference type="NCBI Taxonomy" id="87541"/>
    <lineage>
        <taxon>Bacteria</taxon>
        <taxon>Bacillati</taxon>
        <taxon>Bacillota</taxon>
        <taxon>Bacilli</taxon>
        <taxon>Lactobacillales</taxon>
        <taxon>Aerococcaceae</taxon>
        <taxon>Aerococcus</taxon>
    </lineage>
</organism>
<feature type="binding site" evidence="2">
    <location>
        <position position="210"/>
    </location>
    <ligand>
        <name>Zn(2+)</name>
        <dbReference type="ChEBI" id="CHEBI:29105"/>
    </ligand>
</feature>